<sequence length="137" mass="14570">MSHVSSMTAVLAASDLDRARTFWHDVFGLDPVLSDVTGDYYAVGGTSVLVYPTSFAGTAKNTTLSLLTDDIAADMAEFRARGVVFHEYDLEDGPQTVDGVADFEGSRAAWFDDSEGNIIALMQPSEEILAKVAAGSA</sequence>
<evidence type="ECO:0000259" key="1">
    <source>
        <dbReference type="Pfam" id="PF00903"/>
    </source>
</evidence>
<dbReference type="InterPro" id="IPR004360">
    <property type="entry name" value="Glyas_Fos-R_dOase_dom"/>
</dbReference>
<name>A0A9W6CW28_9MICO</name>
<dbReference type="Gene3D" id="3.10.180.10">
    <property type="entry name" value="2,3-Dihydroxybiphenyl 1,2-Dioxygenase, domain 1"/>
    <property type="match status" value="1"/>
</dbReference>
<evidence type="ECO:0000313" key="3">
    <source>
        <dbReference type="Proteomes" id="UP001144396"/>
    </source>
</evidence>
<dbReference type="EMBL" id="BSDP01000001">
    <property type="protein sequence ID" value="GLI27415.1"/>
    <property type="molecule type" value="Genomic_DNA"/>
</dbReference>
<feature type="domain" description="Glyoxalase/fosfomycin resistance/dioxygenase" evidence="1">
    <location>
        <begin position="10"/>
        <end position="87"/>
    </location>
</feature>
<dbReference type="InterPro" id="IPR029068">
    <property type="entry name" value="Glyas_Bleomycin-R_OHBP_Dase"/>
</dbReference>
<accession>A0A9W6CW28</accession>
<keyword evidence="3" id="KW-1185">Reference proteome</keyword>
<proteinExistence type="predicted"/>
<reference evidence="2" key="1">
    <citation type="submission" date="2022-12" db="EMBL/GenBank/DDBJ databases">
        <title>Reference genome sequencing for broad-spectrum identification of bacterial and archaeal isolates by mass spectrometry.</title>
        <authorList>
            <person name="Sekiguchi Y."/>
            <person name="Tourlousse D.M."/>
        </authorList>
    </citation>
    <scope>NUCLEOTIDE SEQUENCE</scope>
    <source>
        <strain evidence="2">14</strain>
    </source>
</reference>
<evidence type="ECO:0000313" key="2">
    <source>
        <dbReference type="EMBL" id="GLI27415.1"/>
    </source>
</evidence>
<dbReference type="Proteomes" id="UP001144396">
    <property type="component" value="Unassembled WGS sequence"/>
</dbReference>
<comment type="caution">
    <text evidence="2">The sequence shown here is derived from an EMBL/GenBank/DDBJ whole genome shotgun (WGS) entry which is preliminary data.</text>
</comment>
<dbReference type="AlphaFoldDB" id="A0A9W6CW28"/>
<dbReference type="SUPFAM" id="SSF54593">
    <property type="entry name" value="Glyoxalase/Bleomycin resistance protein/Dihydroxybiphenyl dioxygenase"/>
    <property type="match status" value="1"/>
</dbReference>
<organism evidence="2 3">
    <name type="scientific">Agromyces rhizosphaerae</name>
    <dbReference type="NCBI Taxonomy" id="88374"/>
    <lineage>
        <taxon>Bacteria</taxon>
        <taxon>Bacillati</taxon>
        <taxon>Actinomycetota</taxon>
        <taxon>Actinomycetes</taxon>
        <taxon>Micrococcales</taxon>
        <taxon>Microbacteriaceae</taxon>
        <taxon>Agromyces</taxon>
    </lineage>
</organism>
<gene>
    <name evidence="2" type="ORF">ARHIZOSPH14_16570</name>
</gene>
<protein>
    <submittedName>
        <fullName evidence="2">Glyoxalase</fullName>
    </submittedName>
</protein>
<dbReference type="Pfam" id="PF00903">
    <property type="entry name" value="Glyoxalase"/>
    <property type="match status" value="1"/>
</dbReference>